<dbReference type="EMBL" id="BPLR01011687">
    <property type="protein sequence ID" value="GIY48213.1"/>
    <property type="molecule type" value="Genomic_DNA"/>
</dbReference>
<accession>A0AAV4TVH5</accession>
<comment type="caution">
    <text evidence="1">The sequence shown here is derived from an EMBL/GenBank/DDBJ whole genome shotgun (WGS) entry which is preliminary data.</text>
</comment>
<organism evidence="1 2">
    <name type="scientific">Caerostris extrusa</name>
    <name type="common">Bark spider</name>
    <name type="synonym">Caerostris bankana</name>
    <dbReference type="NCBI Taxonomy" id="172846"/>
    <lineage>
        <taxon>Eukaryota</taxon>
        <taxon>Metazoa</taxon>
        <taxon>Ecdysozoa</taxon>
        <taxon>Arthropoda</taxon>
        <taxon>Chelicerata</taxon>
        <taxon>Arachnida</taxon>
        <taxon>Araneae</taxon>
        <taxon>Araneomorphae</taxon>
        <taxon>Entelegynae</taxon>
        <taxon>Araneoidea</taxon>
        <taxon>Araneidae</taxon>
        <taxon>Caerostris</taxon>
    </lineage>
</organism>
<evidence type="ECO:0000313" key="2">
    <source>
        <dbReference type="Proteomes" id="UP001054945"/>
    </source>
</evidence>
<name>A0AAV4TVH5_CAEEX</name>
<dbReference type="AlphaFoldDB" id="A0AAV4TVH5"/>
<keyword evidence="2" id="KW-1185">Reference proteome</keyword>
<evidence type="ECO:0000313" key="1">
    <source>
        <dbReference type="EMBL" id="GIY48213.1"/>
    </source>
</evidence>
<proteinExistence type="predicted"/>
<gene>
    <name evidence="1" type="ORF">CEXT_244791</name>
</gene>
<reference evidence="1 2" key="1">
    <citation type="submission" date="2021-06" db="EMBL/GenBank/DDBJ databases">
        <title>Caerostris extrusa draft genome.</title>
        <authorList>
            <person name="Kono N."/>
            <person name="Arakawa K."/>
        </authorList>
    </citation>
    <scope>NUCLEOTIDE SEQUENCE [LARGE SCALE GENOMIC DNA]</scope>
</reference>
<protein>
    <submittedName>
        <fullName evidence="1">Uncharacterized protein</fullName>
    </submittedName>
</protein>
<sequence>MLIERTFGCKFQQWEVVENTKPPVCPSKNPSVNEQQTVSSAIQYVGNSGALKDTQDTLFLNAVPEYFNVLQYFKGKAEWIGWRGPC</sequence>
<dbReference type="Proteomes" id="UP001054945">
    <property type="component" value="Unassembled WGS sequence"/>
</dbReference>